<dbReference type="PANTHER" id="PTHR31286">
    <property type="entry name" value="GLYCINE-RICH CELL WALL STRUCTURAL PROTEIN 1.8-LIKE"/>
    <property type="match status" value="1"/>
</dbReference>
<comment type="caution">
    <text evidence="2">The sequence shown here is derived from an EMBL/GenBank/DDBJ whole genome shotgun (WGS) entry which is preliminary data.</text>
</comment>
<reference evidence="2" key="1">
    <citation type="journal article" date="2023" name="Nat. Commun.">
        <title>Diploid and tetraploid genomes of Acorus and the evolution of monocots.</title>
        <authorList>
            <person name="Ma L."/>
            <person name="Liu K.W."/>
            <person name="Li Z."/>
            <person name="Hsiao Y.Y."/>
            <person name="Qi Y."/>
            <person name="Fu T."/>
            <person name="Tang G.D."/>
            <person name="Zhang D."/>
            <person name="Sun W.H."/>
            <person name="Liu D.K."/>
            <person name="Li Y."/>
            <person name="Chen G.Z."/>
            <person name="Liu X.D."/>
            <person name="Liao X.Y."/>
            <person name="Jiang Y.T."/>
            <person name="Yu X."/>
            <person name="Hao Y."/>
            <person name="Huang J."/>
            <person name="Zhao X.W."/>
            <person name="Ke S."/>
            <person name="Chen Y.Y."/>
            <person name="Wu W.L."/>
            <person name="Hsu J.L."/>
            <person name="Lin Y.F."/>
            <person name="Huang M.D."/>
            <person name="Li C.Y."/>
            <person name="Huang L."/>
            <person name="Wang Z.W."/>
            <person name="Zhao X."/>
            <person name="Zhong W.Y."/>
            <person name="Peng D.H."/>
            <person name="Ahmad S."/>
            <person name="Lan S."/>
            <person name="Zhang J.S."/>
            <person name="Tsai W.C."/>
            <person name="Van de Peer Y."/>
            <person name="Liu Z.J."/>
        </authorList>
    </citation>
    <scope>NUCLEOTIDE SEQUENCE</scope>
    <source>
        <strain evidence="2">CP</strain>
    </source>
</reference>
<dbReference type="AlphaFoldDB" id="A0AAV9FFH6"/>
<sequence length="365" mass="40599">MATVLEGGPWTMDHRPFILRNGLPRLPNLPLHLWEEDSLSRIGSLLGVPLYADSATLRCSRASYARICVEVQASTPLPDSIVVEMAPGIRESLKIDYDWKPHPANSLGLSASPHRNHTRRLATKYGALLGQDYGINSAPLVPDHATQNASQIGIPFLSADALGSSQKIQTRSQTIIGYSQHQDPRLEVQLPSPPPHDSRQATNQSATSEENAALVDPTNQNLLVLEREAKEQYLIMLQRKESFLRQKSRQLWLSEGDRNSKFFYSSIKSRIAKNTIRKVLLADGSSFEDPKFIKEYAVEYYKKLLNTNVTLPISEMNNLIPLSALEGEALCAPVLESEIKQALFSIKPHGSSGPDGFSAHFFQNF</sequence>
<feature type="compositionally biased region" description="Polar residues" evidence="1">
    <location>
        <begin position="200"/>
        <end position="210"/>
    </location>
</feature>
<evidence type="ECO:0000313" key="2">
    <source>
        <dbReference type="EMBL" id="KAK1324492.1"/>
    </source>
</evidence>
<evidence type="ECO:0008006" key="4">
    <source>
        <dbReference type="Google" id="ProtNLM"/>
    </source>
</evidence>
<reference evidence="2" key="2">
    <citation type="submission" date="2023-06" db="EMBL/GenBank/DDBJ databases">
        <authorList>
            <person name="Ma L."/>
            <person name="Liu K.-W."/>
            <person name="Li Z."/>
            <person name="Hsiao Y.-Y."/>
            <person name="Qi Y."/>
            <person name="Fu T."/>
            <person name="Tang G."/>
            <person name="Zhang D."/>
            <person name="Sun W.-H."/>
            <person name="Liu D.-K."/>
            <person name="Li Y."/>
            <person name="Chen G.-Z."/>
            <person name="Liu X.-D."/>
            <person name="Liao X.-Y."/>
            <person name="Jiang Y.-T."/>
            <person name="Yu X."/>
            <person name="Hao Y."/>
            <person name="Huang J."/>
            <person name="Zhao X.-W."/>
            <person name="Ke S."/>
            <person name="Chen Y.-Y."/>
            <person name="Wu W.-L."/>
            <person name="Hsu J.-L."/>
            <person name="Lin Y.-F."/>
            <person name="Huang M.-D."/>
            <person name="Li C.-Y."/>
            <person name="Huang L."/>
            <person name="Wang Z.-W."/>
            <person name="Zhao X."/>
            <person name="Zhong W.-Y."/>
            <person name="Peng D.-H."/>
            <person name="Ahmad S."/>
            <person name="Lan S."/>
            <person name="Zhang J.-S."/>
            <person name="Tsai W.-C."/>
            <person name="Van De Peer Y."/>
            <person name="Liu Z.-J."/>
        </authorList>
    </citation>
    <scope>NUCLEOTIDE SEQUENCE</scope>
    <source>
        <strain evidence="2">CP</strain>
        <tissue evidence="2">Leaves</tissue>
    </source>
</reference>
<dbReference type="InterPro" id="IPR040256">
    <property type="entry name" value="At4g02000-like"/>
</dbReference>
<gene>
    <name evidence="2" type="ORF">QJS10_CPA01g01912</name>
</gene>
<dbReference type="EMBL" id="JAUJYO010000001">
    <property type="protein sequence ID" value="KAK1324492.1"/>
    <property type="molecule type" value="Genomic_DNA"/>
</dbReference>
<evidence type="ECO:0000256" key="1">
    <source>
        <dbReference type="SAM" id="MobiDB-lite"/>
    </source>
</evidence>
<proteinExistence type="predicted"/>
<dbReference type="Proteomes" id="UP001180020">
    <property type="component" value="Unassembled WGS sequence"/>
</dbReference>
<keyword evidence="3" id="KW-1185">Reference proteome</keyword>
<organism evidence="2 3">
    <name type="scientific">Acorus calamus</name>
    <name type="common">Sweet flag</name>
    <dbReference type="NCBI Taxonomy" id="4465"/>
    <lineage>
        <taxon>Eukaryota</taxon>
        <taxon>Viridiplantae</taxon>
        <taxon>Streptophyta</taxon>
        <taxon>Embryophyta</taxon>
        <taxon>Tracheophyta</taxon>
        <taxon>Spermatophyta</taxon>
        <taxon>Magnoliopsida</taxon>
        <taxon>Liliopsida</taxon>
        <taxon>Acoraceae</taxon>
        <taxon>Acorus</taxon>
    </lineage>
</organism>
<protein>
    <recommendedName>
        <fullName evidence="4">DUF4283 domain-containing protein</fullName>
    </recommendedName>
</protein>
<dbReference type="PANTHER" id="PTHR31286:SF165">
    <property type="entry name" value="DUF4283 DOMAIN-CONTAINING PROTEIN"/>
    <property type="match status" value="1"/>
</dbReference>
<name>A0AAV9FFH6_ACOCL</name>
<evidence type="ECO:0000313" key="3">
    <source>
        <dbReference type="Proteomes" id="UP001180020"/>
    </source>
</evidence>
<feature type="region of interest" description="Disordered" evidence="1">
    <location>
        <begin position="185"/>
        <end position="213"/>
    </location>
</feature>
<accession>A0AAV9FFH6</accession>